<dbReference type="PROSITE" id="PS51257">
    <property type="entry name" value="PROKAR_LIPOPROTEIN"/>
    <property type="match status" value="1"/>
</dbReference>
<evidence type="ECO:0008006" key="3">
    <source>
        <dbReference type="Google" id="ProtNLM"/>
    </source>
</evidence>
<proteinExistence type="predicted"/>
<sequence>MKHILDIFIITLILPLLVLIACGSNPKPTNQLNTSPKKDIFIMGSKTKNNLNIKINLTNQIKNKVDTELTLLEKHSTDIIKEPVKQLGIQCAIFDEIHYHKIMHSLNKIYPINKEKIKLFHASLNYNIIRLKWLGEILIQMQATNTKKGNELYKSILDTGREYSQKSFEALMNQINIERDKLILLNVEQLKDITNNLDTIKNLRTNWISFIDDIINDYRTDTDIKNNSIKLIEHITTKYKKIEDKINGIKDIAHKTNKILKTIKHQYYINKQLHQK</sequence>
<protein>
    <recommendedName>
        <fullName evidence="3">Antigen P35</fullName>
    </recommendedName>
</protein>
<reference evidence="1 2" key="1">
    <citation type="submission" date="2016-05" db="EMBL/GenBank/DDBJ databases">
        <title>Chromosome and linear plasmid sequence of a 2015 human isolate of tick-borne relapsing fever spirochete, Borrelia turicatae.</title>
        <authorList>
            <person name="Kingry L.C."/>
            <person name="Dhwani B."/>
            <person name="Replogle A."/>
            <person name="Sexton C."/>
            <person name="Rowe L."/>
            <person name="Stermole B.M."/>
            <person name="Christensen A.M."/>
            <person name="Schriefer M.E."/>
        </authorList>
    </citation>
    <scope>NUCLEOTIDE SEQUENCE [LARGE SCALE GENOMIC DNA]</scope>
    <source>
        <strain evidence="1 2">BTE5EL</strain>
        <plasmid evidence="1 2">lp159</plasmid>
    </source>
</reference>
<dbReference type="RefSeq" id="WP_020282253.1">
    <property type="nucleotide sequence ID" value="NZ_CP015630.1"/>
</dbReference>
<dbReference type="InterPro" id="IPR008421">
    <property type="entry name" value="Borrelia_lipoprotein_PFam54/60"/>
</dbReference>
<geneLocation type="plasmid" evidence="1 2">
    <name>lp159</name>
</geneLocation>
<dbReference type="Pfam" id="PF05714">
    <property type="entry name" value="PFam54_60"/>
    <property type="match status" value="1"/>
</dbReference>
<dbReference type="AlphaFoldDB" id="A0A172XCH3"/>
<gene>
    <name evidence="1" type="ORF">A7978_04430</name>
</gene>
<dbReference type="NCBIfam" id="NF033729">
    <property type="entry name" value="borfam54_2"/>
    <property type="match status" value="1"/>
</dbReference>
<dbReference type="EMBL" id="CP015630">
    <property type="protein sequence ID" value="ANF34360.1"/>
    <property type="molecule type" value="Genomic_DNA"/>
</dbReference>
<dbReference type="Gene3D" id="1.10.3160.10">
    <property type="entry name" value="Bbcrasp-1"/>
    <property type="match status" value="1"/>
</dbReference>
<keyword evidence="1" id="KW-0614">Plasmid</keyword>
<evidence type="ECO:0000313" key="2">
    <source>
        <dbReference type="Proteomes" id="UP000264231"/>
    </source>
</evidence>
<dbReference type="NCBIfam" id="NF033730">
    <property type="entry name" value="borfam54_3"/>
    <property type="match status" value="1"/>
</dbReference>
<organism evidence="1 2">
    <name type="scientific">Borrelia turicatae</name>
    <dbReference type="NCBI Taxonomy" id="142"/>
    <lineage>
        <taxon>Bacteria</taxon>
        <taxon>Pseudomonadati</taxon>
        <taxon>Spirochaetota</taxon>
        <taxon>Spirochaetia</taxon>
        <taxon>Spirochaetales</taxon>
        <taxon>Borreliaceae</taxon>
        <taxon>Borrelia</taxon>
    </lineage>
</organism>
<accession>A0A172XCH3</accession>
<evidence type="ECO:0000313" key="1">
    <source>
        <dbReference type="EMBL" id="ANF34360.1"/>
    </source>
</evidence>
<dbReference type="Proteomes" id="UP000264231">
    <property type="component" value="Plasmid lp159"/>
</dbReference>
<name>A0A172XCH3_BORTU</name>